<proteinExistence type="predicted"/>
<feature type="transmembrane region" description="Helical" evidence="6">
    <location>
        <begin position="189"/>
        <end position="206"/>
    </location>
</feature>
<evidence type="ECO:0000313" key="7">
    <source>
        <dbReference type="EMBL" id="BAD79626.1"/>
    </source>
</evidence>
<feature type="transmembrane region" description="Helical" evidence="6">
    <location>
        <begin position="159"/>
        <end position="182"/>
    </location>
</feature>
<dbReference type="KEGG" id="syc:syc1436_d"/>
<feature type="transmembrane region" description="Helical" evidence="6">
    <location>
        <begin position="120"/>
        <end position="147"/>
    </location>
</feature>
<reference evidence="7 8" key="1">
    <citation type="journal article" date="2007" name="Photosyn. Res.">
        <title>Complete nucleotide sequence of the freshwater unicellular cyanobacterium Synechococcus elongatus PCC 6301 chromosome: gene content and organization.</title>
        <authorList>
            <person name="Sugita C."/>
            <person name="Ogata K."/>
            <person name="Shikata M."/>
            <person name="Jikuya H."/>
            <person name="Takano J."/>
            <person name="Furumichi M."/>
            <person name="Kanehisa M."/>
            <person name="Omata T."/>
            <person name="Sugiura M."/>
            <person name="Sugita M."/>
        </authorList>
    </citation>
    <scope>NUCLEOTIDE SEQUENCE [LARGE SCALE GENOMIC DNA]</scope>
    <source>
        <strain evidence="8">ATCC 27144 / PCC 6301 / SAUG 1402/1</strain>
    </source>
</reference>
<organism evidence="7 8">
    <name type="scientific">Synechococcus sp. (strain ATCC 27144 / PCC 6301 / SAUG 1402/1)</name>
    <name type="common">Anacystis nidulans</name>
    <dbReference type="NCBI Taxonomy" id="269084"/>
    <lineage>
        <taxon>Bacteria</taxon>
        <taxon>Bacillati</taxon>
        <taxon>Cyanobacteriota</taxon>
        <taxon>Cyanophyceae</taxon>
        <taxon>Synechococcales</taxon>
        <taxon>Synechococcaceae</taxon>
        <taxon>Synechococcus</taxon>
    </lineage>
</organism>
<evidence type="ECO:0000256" key="3">
    <source>
        <dbReference type="ARBA" id="ARBA00022692"/>
    </source>
</evidence>
<keyword evidence="5 6" id="KW-0472">Membrane</keyword>
<dbReference type="GO" id="GO:0005886">
    <property type="term" value="C:plasma membrane"/>
    <property type="evidence" value="ECO:0007669"/>
    <property type="project" value="UniProtKB-SubCell"/>
</dbReference>
<dbReference type="GO" id="GO:0140359">
    <property type="term" value="F:ABC-type transporter activity"/>
    <property type="evidence" value="ECO:0007669"/>
    <property type="project" value="InterPro"/>
</dbReference>
<evidence type="ECO:0000256" key="6">
    <source>
        <dbReference type="SAM" id="Phobius"/>
    </source>
</evidence>
<evidence type="ECO:0000313" key="8">
    <source>
        <dbReference type="Proteomes" id="UP000001175"/>
    </source>
</evidence>
<gene>
    <name evidence="7" type="ordered locus">syc1436_d</name>
</gene>
<protein>
    <submittedName>
        <fullName evidence="7">ABC-2 type transport system permease protein</fullName>
    </submittedName>
</protein>
<sequence length="269" mass="29038">MQRLHLLRDRAGVVLYERELRSYFGSPFFYGIAGAFWLLAGFFFNVQLQSLLSQLAAFDQQGGATITQPIDAPYLLIQNFMGVLGFLLLLLLPMLSMGLYTEERKRTTLELLLTAPVRNWTVAIAKLLAVLTAVVGLLLPIALYEAIALGSSSPALSPWIFLSGYVGLLLLAAAVLSLGMFLSSLTDSTVLAAILSFLLVLALWALDSLGGSVSGAIGDISRHLSLLQQYSQWVEGQVSSASVILFASAIGLGLFLTAQSVELLRVRRG</sequence>
<dbReference type="EMBL" id="AP008231">
    <property type="protein sequence ID" value="BAD79626.1"/>
    <property type="molecule type" value="Genomic_DNA"/>
</dbReference>
<keyword evidence="2" id="KW-1003">Cell membrane</keyword>
<dbReference type="PANTHER" id="PTHR30294:SF29">
    <property type="entry name" value="MULTIDRUG ABC TRANSPORTER PERMEASE YBHS-RELATED"/>
    <property type="match status" value="1"/>
</dbReference>
<dbReference type="Pfam" id="PF12679">
    <property type="entry name" value="ABC2_membrane_2"/>
    <property type="match status" value="1"/>
</dbReference>
<dbReference type="InterPro" id="IPR051449">
    <property type="entry name" value="ABC-2_transporter_component"/>
</dbReference>
<keyword evidence="4 6" id="KW-1133">Transmembrane helix</keyword>
<evidence type="ECO:0000256" key="2">
    <source>
        <dbReference type="ARBA" id="ARBA00022475"/>
    </source>
</evidence>
<feature type="transmembrane region" description="Helical" evidence="6">
    <location>
        <begin position="28"/>
        <end position="48"/>
    </location>
</feature>
<accession>A0A0H3K9K6</accession>
<evidence type="ECO:0000256" key="1">
    <source>
        <dbReference type="ARBA" id="ARBA00004651"/>
    </source>
</evidence>
<dbReference type="AlphaFoldDB" id="A0A0H3K9K6"/>
<evidence type="ECO:0000256" key="4">
    <source>
        <dbReference type="ARBA" id="ARBA00022989"/>
    </source>
</evidence>
<dbReference type="RefSeq" id="WP_011243748.1">
    <property type="nucleotide sequence ID" value="NC_006576.1"/>
</dbReference>
<feature type="transmembrane region" description="Helical" evidence="6">
    <location>
        <begin position="238"/>
        <end position="258"/>
    </location>
</feature>
<keyword evidence="3 6" id="KW-0812">Transmembrane</keyword>
<dbReference type="Proteomes" id="UP000001175">
    <property type="component" value="Chromosome"/>
</dbReference>
<dbReference type="PANTHER" id="PTHR30294">
    <property type="entry name" value="MEMBRANE COMPONENT OF ABC TRANSPORTER YHHJ-RELATED"/>
    <property type="match status" value="1"/>
</dbReference>
<evidence type="ECO:0000256" key="5">
    <source>
        <dbReference type="ARBA" id="ARBA00023136"/>
    </source>
</evidence>
<name>A0A0H3K9K6_SYNP6</name>
<dbReference type="GeneID" id="72428875"/>
<feature type="transmembrane region" description="Helical" evidence="6">
    <location>
        <begin position="80"/>
        <end position="100"/>
    </location>
</feature>
<dbReference type="eggNOG" id="COG1277">
    <property type="taxonomic scope" value="Bacteria"/>
</dbReference>
<comment type="subcellular location">
    <subcellularLocation>
        <location evidence="1">Cell membrane</location>
        <topology evidence="1">Multi-pass membrane protein</topology>
    </subcellularLocation>
</comment>